<feature type="compositionally biased region" description="Acidic residues" evidence="8">
    <location>
        <begin position="148"/>
        <end position="169"/>
    </location>
</feature>
<feature type="domain" description="Tudor" evidence="9">
    <location>
        <begin position="100"/>
        <end position="158"/>
    </location>
</feature>
<dbReference type="AlphaFoldDB" id="A0AAV5WBD2"/>
<dbReference type="PANTHER" id="PTHR39267">
    <property type="entry name" value="SURVIVAL MOTOR NEURON-LIKE PROTEIN 1"/>
    <property type="match status" value="1"/>
</dbReference>
<keyword evidence="6" id="KW-0539">Nucleus</keyword>
<keyword evidence="11" id="KW-1185">Reference proteome</keyword>
<feature type="compositionally biased region" description="Basic and acidic residues" evidence="8">
    <location>
        <begin position="196"/>
        <end position="208"/>
    </location>
</feature>
<dbReference type="InterPro" id="IPR049481">
    <property type="entry name" value="SMN_G2-BD"/>
</dbReference>
<dbReference type="GO" id="GO:0008380">
    <property type="term" value="P:RNA splicing"/>
    <property type="evidence" value="ECO:0007669"/>
    <property type="project" value="UniProtKB-KW"/>
</dbReference>
<accession>A0AAV5WBD2</accession>
<evidence type="ECO:0000256" key="7">
    <source>
        <dbReference type="ARBA" id="ARBA00034695"/>
    </source>
</evidence>
<protein>
    <recommendedName>
        <fullName evidence="9">Tudor domain-containing protein</fullName>
    </recommendedName>
</protein>
<dbReference type="PROSITE" id="PS50304">
    <property type="entry name" value="TUDOR"/>
    <property type="match status" value="1"/>
</dbReference>
<proteinExistence type="inferred from homology"/>
<dbReference type="GO" id="GO:0006397">
    <property type="term" value="P:mRNA processing"/>
    <property type="evidence" value="ECO:0007669"/>
    <property type="project" value="UniProtKB-KW"/>
</dbReference>
<gene>
    <name evidence="10" type="ORF">PFISCL1PPCAC_20611</name>
</gene>
<reference evidence="10" key="1">
    <citation type="submission" date="2023-10" db="EMBL/GenBank/DDBJ databases">
        <title>Genome assembly of Pristionchus species.</title>
        <authorList>
            <person name="Yoshida K."/>
            <person name="Sommer R.J."/>
        </authorList>
    </citation>
    <scope>NUCLEOTIDE SEQUENCE</scope>
    <source>
        <strain evidence="10">RS5133</strain>
    </source>
</reference>
<dbReference type="InterPro" id="IPR047313">
    <property type="entry name" value="SMN_C"/>
</dbReference>
<dbReference type="GO" id="GO:0015030">
    <property type="term" value="C:Cajal body"/>
    <property type="evidence" value="ECO:0007669"/>
    <property type="project" value="UniProtKB-SubCell"/>
</dbReference>
<evidence type="ECO:0000256" key="8">
    <source>
        <dbReference type="SAM" id="MobiDB-lite"/>
    </source>
</evidence>
<comment type="caution">
    <text evidence="10">The sequence shown here is derived from an EMBL/GenBank/DDBJ whole genome shotgun (WGS) entry which is preliminary data.</text>
</comment>
<keyword evidence="4" id="KW-0507">mRNA processing</keyword>
<comment type="similarity">
    <text evidence="3">Belongs to the SMN family.</text>
</comment>
<feature type="non-terminal residue" evidence="10">
    <location>
        <position position="1"/>
    </location>
</feature>
<dbReference type="CDD" id="cd21182">
    <property type="entry name" value="Tudor_SMN_SPF30-like"/>
    <property type="match status" value="1"/>
</dbReference>
<dbReference type="GO" id="GO:0030018">
    <property type="term" value="C:Z disc"/>
    <property type="evidence" value="ECO:0007669"/>
    <property type="project" value="UniProtKB-SubCell"/>
</dbReference>
<dbReference type="Pfam" id="PF20635">
    <property type="entry name" value="SMN_YG-box"/>
    <property type="match status" value="1"/>
</dbReference>
<comment type="subcellular location">
    <subcellularLocation>
        <location evidence="1">Cytoplasm</location>
        <location evidence="1">Myofibril</location>
        <location evidence="1">Sarcomere</location>
        <location evidence="1">Z line</location>
    </subcellularLocation>
    <subcellularLocation>
        <location evidence="2">Nucleus</location>
        <location evidence="2">Cajal body</location>
    </subcellularLocation>
    <subcellularLocation>
        <location evidence="7">Nucleus</location>
        <location evidence="7">Gem</location>
    </subcellularLocation>
</comment>
<dbReference type="Gene3D" id="2.30.30.140">
    <property type="match status" value="1"/>
</dbReference>
<dbReference type="CDD" id="cd22852">
    <property type="entry name" value="SMN_C"/>
    <property type="match status" value="1"/>
</dbReference>
<dbReference type="InterPro" id="IPR010304">
    <property type="entry name" value="SMN_Tudor"/>
</dbReference>
<keyword evidence="5" id="KW-0508">mRNA splicing</keyword>
<dbReference type="Pfam" id="PF06003">
    <property type="entry name" value="SMN_Tudor"/>
    <property type="match status" value="1"/>
</dbReference>
<dbReference type="Proteomes" id="UP001432322">
    <property type="component" value="Unassembled WGS sequence"/>
</dbReference>
<dbReference type="GO" id="GO:0003723">
    <property type="term" value="F:RNA binding"/>
    <property type="evidence" value="ECO:0007669"/>
    <property type="project" value="InterPro"/>
</dbReference>
<feature type="region of interest" description="Disordered" evidence="8">
    <location>
        <begin position="79"/>
        <end position="99"/>
    </location>
</feature>
<dbReference type="Pfam" id="PF20636">
    <property type="entry name" value="SMN_G2-BD"/>
    <property type="match status" value="1"/>
</dbReference>
<feature type="region of interest" description="Disordered" evidence="8">
    <location>
        <begin position="17"/>
        <end position="36"/>
    </location>
</feature>
<dbReference type="SMART" id="SM00333">
    <property type="entry name" value="TUDOR"/>
    <property type="match status" value="1"/>
</dbReference>
<feature type="compositionally biased region" description="Basic and acidic residues" evidence="8">
    <location>
        <begin position="86"/>
        <end position="98"/>
    </location>
</feature>
<dbReference type="GO" id="GO:0097504">
    <property type="term" value="C:Gemini of Cajal bodies"/>
    <property type="evidence" value="ECO:0007669"/>
    <property type="project" value="UniProtKB-SubCell"/>
</dbReference>
<evidence type="ECO:0000313" key="11">
    <source>
        <dbReference type="Proteomes" id="UP001432322"/>
    </source>
</evidence>
<sequence>KTFIAVLSEVIGKLGKGRNREETNQPEEIEREEEVKMSNLYSKGSSSSANEMAEIWDDTLLIKMYEESISSAYNTVAPAATPSKGKKGEAKREVKQEENGWSMGDRCVAPYDGLWYPAVITRIDVSSGTAEVCFDGYDNTETVSVDELYPEESTEGGDQQEGEEAESEAMEVSQQSAPSTSSIPPSRKRTNGGKNGRNENEGRGDRGGGEGYRAPIPSLAPPPPPSFTALPRPTEDDALSSMLMSWYMSGYHTGYYQAMQDVKAGKK</sequence>
<organism evidence="10 11">
    <name type="scientific">Pristionchus fissidentatus</name>
    <dbReference type="NCBI Taxonomy" id="1538716"/>
    <lineage>
        <taxon>Eukaryota</taxon>
        <taxon>Metazoa</taxon>
        <taxon>Ecdysozoa</taxon>
        <taxon>Nematoda</taxon>
        <taxon>Chromadorea</taxon>
        <taxon>Rhabditida</taxon>
        <taxon>Rhabditina</taxon>
        <taxon>Diplogasteromorpha</taxon>
        <taxon>Diplogasteroidea</taxon>
        <taxon>Neodiplogasteridae</taxon>
        <taxon>Pristionchus</taxon>
    </lineage>
</organism>
<evidence type="ECO:0000313" key="10">
    <source>
        <dbReference type="EMBL" id="GMT29314.1"/>
    </source>
</evidence>
<dbReference type="InterPro" id="IPR002999">
    <property type="entry name" value="Tudor"/>
</dbReference>
<dbReference type="Gene3D" id="3.40.190.10">
    <property type="entry name" value="Periplasmic binding protein-like II"/>
    <property type="match status" value="1"/>
</dbReference>
<evidence type="ECO:0000256" key="3">
    <source>
        <dbReference type="ARBA" id="ARBA00005371"/>
    </source>
</evidence>
<evidence type="ECO:0000256" key="2">
    <source>
        <dbReference type="ARBA" id="ARBA00004408"/>
    </source>
</evidence>
<evidence type="ECO:0000256" key="1">
    <source>
        <dbReference type="ARBA" id="ARBA00004216"/>
    </source>
</evidence>
<dbReference type="SUPFAM" id="SSF63748">
    <property type="entry name" value="Tudor/PWWP/MBT"/>
    <property type="match status" value="1"/>
</dbReference>
<name>A0AAV5WBD2_9BILA</name>
<feature type="region of interest" description="Disordered" evidence="8">
    <location>
        <begin position="143"/>
        <end position="234"/>
    </location>
</feature>
<evidence type="ECO:0000259" key="9">
    <source>
        <dbReference type="PROSITE" id="PS50304"/>
    </source>
</evidence>
<evidence type="ECO:0000256" key="6">
    <source>
        <dbReference type="ARBA" id="ARBA00023242"/>
    </source>
</evidence>
<dbReference type="EMBL" id="BTSY01000005">
    <property type="protein sequence ID" value="GMT29314.1"/>
    <property type="molecule type" value="Genomic_DNA"/>
</dbReference>
<dbReference type="PANTHER" id="PTHR39267:SF1">
    <property type="entry name" value="SURVIVAL MOTOR NEURON PROTEIN"/>
    <property type="match status" value="1"/>
</dbReference>
<evidence type="ECO:0000256" key="5">
    <source>
        <dbReference type="ARBA" id="ARBA00023187"/>
    </source>
</evidence>
<evidence type="ECO:0000256" key="4">
    <source>
        <dbReference type="ARBA" id="ARBA00022664"/>
    </source>
</evidence>
<dbReference type="InterPro" id="IPR040424">
    <property type="entry name" value="Smn1"/>
</dbReference>